<feature type="binding site" description="via phosphate group" evidence="6">
    <location>
        <position position="102"/>
    </location>
    <ligand>
        <name>Mg(2+)</name>
        <dbReference type="ChEBI" id="CHEBI:18420"/>
    </ligand>
</feature>
<dbReference type="EC" id="5.4.2.10" evidence="6 8"/>
<comment type="similarity">
    <text evidence="1 6 7">Belongs to the phosphohexose mutase family.</text>
</comment>
<dbReference type="InterPro" id="IPR006352">
    <property type="entry name" value="GlmM_bact"/>
</dbReference>
<dbReference type="HAMAP" id="MF_01554_B">
    <property type="entry name" value="GlmM_B"/>
    <property type="match status" value="1"/>
</dbReference>
<evidence type="ECO:0000259" key="12">
    <source>
        <dbReference type="Pfam" id="PF02880"/>
    </source>
</evidence>
<keyword evidence="5 6" id="KW-0413">Isomerase</keyword>
<dbReference type="CDD" id="cd05802">
    <property type="entry name" value="GlmM"/>
    <property type="match status" value="1"/>
</dbReference>
<dbReference type="InterPro" id="IPR005844">
    <property type="entry name" value="A-D-PHexomutase_a/b/a-I"/>
</dbReference>
<dbReference type="GO" id="GO:0008966">
    <property type="term" value="F:phosphoglucosamine mutase activity"/>
    <property type="evidence" value="ECO:0007669"/>
    <property type="project" value="UniProtKB-EC"/>
</dbReference>
<comment type="cofactor">
    <cofactor evidence="6">
        <name>Mg(2+)</name>
        <dbReference type="ChEBI" id="CHEBI:18420"/>
    </cofactor>
    <text evidence="6">Binds 1 Mg(2+) ion per subunit.</text>
</comment>
<comment type="caution">
    <text evidence="13">The sequence shown here is derived from an EMBL/GenBank/DDBJ whole genome shotgun (WGS) entry which is preliminary data.</text>
</comment>
<dbReference type="InterPro" id="IPR005846">
    <property type="entry name" value="A-D-PHexomutase_a/b/a-III"/>
</dbReference>
<dbReference type="PRINTS" id="PR00509">
    <property type="entry name" value="PGMPMM"/>
</dbReference>
<evidence type="ECO:0000256" key="8">
    <source>
        <dbReference type="RuleBase" id="RU004327"/>
    </source>
</evidence>
<feature type="domain" description="Alpha-D-phosphohexomutase alpha/beta/alpha" evidence="10">
    <location>
        <begin position="3"/>
        <end position="136"/>
    </location>
</feature>
<comment type="function">
    <text evidence="6 8">Catalyzes the conversion of glucosamine-6-phosphate to glucosamine-1-phosphate.</text>
</comment>
<dbReference type="InterPro" id="IPR005845">
    <property type="entry name" value="A-D-PHexomutase_a/b/a-II"/>
</dbReference>
<keyword evidence="2 6" id="KW-0597">Phosphoprotein</keyword>
<keyword evidence="14" id="KW-1185">Reference proteome</keyword>
<dbReference type="PANTHER" id="PTHR42946:SF1">
    <property type="entry name" value="PHOSPHOGLUCOMUTASE (ALPHA-D-GLUCOSE-1,6-BISPHOSPHATE-DEPENDENT)"/>
    <property type="match status" value="1"/>
</dbReference>
<dbReference type="InterPro" id="IPR050060">
    <property type="entry name" value="Phosphoglucosamine_mutase"/>
</dbReference>
<evidence type="ECO:0000256" key="1">
    <source>
        <dbReference type="ARBA" id="ARBA00010231"/>
    </source>
</evidence>
<organism evidence="13 14">
    <name type="scientific">Staphylococcus croceilyticus</name>
    <dbReference type="NCBI Taxonomy" id="319942"/>
    <lineage>
        <taxon>Bacteria</taxon>
        <taxon>Bacillati</taxon>
        <taxon>Bacillota</taxon>
        <taxon>Bacilli</taxon>
        <taxon>Bacillales</taxon>
        <taxon>Staphylococcaceae</taxon>
        <taxon>Staphylococcus</taxon>
    </lineage>
</organism>
<gene>
    <name evidence="6" type="primary">glmM</name>
    <name evidence="13" type="ORF">E2556_11095</name>
</gene>
<evidence type="ECO:0000256" key="3">
    <source>
        <dbReference type="ARBA" id="ARBA00022723"/>
    </source>
</evidence>
<name>A0ABY2KEM1_9STAP</name>
<feature type="domain" description="Alpha-D-phosphohexomutase alpha/beta/alpha" evidence="12">
    <location>
        <begin position="259"/>
        <end position="371"/>
    </location>
</feature>
<accession>A0ABY2KEM1</accession>
<protein>
    <recommendedName>
        <fullName evidence="6 8">Phosphoglucosamine mutase</fullName>
        <ecNumber evidence="6 8">5.4.2.10</ecNumber>
    </recommendedName>
</protein>
<dbReference type="PROSITE" id="PS00710">
    <property type="entry name" value="PGM_PMM"/>
    <property type="match status" value="1"/>
</dbReference>
<feature type="binding site" evidence="6">
    <location>
        <position position="244"/>
    </location>
    <ligand>
        <name>Mg(2+)</name>
        <dbReference type="ChEBI" id="CHEBI:18420"/>
    </ligand>
</feature>
<reference evidence="13 14" key="1">
    <citation type="submission" date="2019-04" db="EMBL/GenBank/DDBJ databases">
        <title>Genomic characterization of Staphylococcus petrasii strains.</title>
        <authorList>
            <person name="Vrbovska V."/>
            <person name="Kovarovic V."/>
            <person name="Maslanova I."/>
            <person name="Indrakova A."/>
            <person name="Petras P."/>
            <person name="Sedo O."/>
            <person name="Svec P."/>
            <person name="Fisarova L."/>
            <person name="Sedlacek I."/>
            <person name="Doskar J."/>
            <person name="Pantucek R."/>
        </authorList>
    </citation>
    <scope>NUCLEOTIDE SEQUENCE [LARGE SCALE GENOMIC DNA]</scope>
    <source>
        <strain evidence="13 14">CCM 8421</strain>
    </source>
</reference>
<keyword evidence="4 6" id="KW-0460">Magnesium</keyword>
<feature type="domain" description="Alpha-D-phosphohexomutase alpha/beta/alpha" evidence="11">
    <location>
        <begin position="160"/>
        <end position="255"/>
    </location>
</feature>
<feature type="domain" description="Alpha-D-phosphohexomutase C-terminal" evidence="9">
    <location>
        <begin position="375"/>
        <end position="441"/>
    </location>
</feature>
<dbReference type="RefSeq" id="WP_103329943.1">
    <property type="nucleotide sequence ID" value="NZ_PPRD01000117.1"/>
</dbReference>
<dbReference type="Pfam" id="PF02880">
    <property type="entry name" value="PGM_PMM_III"/>
    <property type="match status" value="1"/>
</dbReference>
<dbReference type="Gene3D" id="3.30.310.50">
    <property type="entry name" value="Alpha-D-phosphohexomutase, C-terminal domain"/>
    <property type="match status" value="1"/>
</dbReference>
<dbReference type="InterPro" id="IPR005843">
    <property type="entry name" value="A-D-PHexomutase_C"/>
</dbReference>
<comment type="catalytic activity">
    <reaction evidence="6 8">
        <text>alpha-D-glucosamine 1-phosphate = D-glucosamine 6-phosphate</text>
        <dbReference type="Rhea" id="RHEA:23424"/>
        <dbReference type="ChEBI" id="CHEBI:58516"/>
        <dbReference type="ChEBI" id="CHEBI:58725"/>
        <dbReference type="EC" id="5.4.2.10"/>
    </reaction>
</comment>
<dbReference type="Pfam" id="PF02878">
    <property type="entry name" value="PGM_PMM_I"/>
    <property type="match status" value="1"/>
</dbReference>
<evidence type="ECO:0000313" key="13">
    <source>
        <dbReference type="EMBL" id="TGA72823.1"/>
    </source>
</evidence>
<dbReference type="Proteomes" id="UP000298482">
    <property type="component" value="Unassembled WGS sequence"/>
</dbReference>
<evidence type="ECO:0000256" key="5">
    <source>
        <dbReference type="ARBA" id="ARBA00023235"/>
    </source>
</evidence>
<feature type="modified residue" description="Phosphoserine" evidence="6">
    <location>
        <position position="102"/>
    </location>
</feature>
<dbReference type="InterPro" id="IPR005841">
    <property type="entry name" value="Alpha-D-phosphohexomutase_SF"/>
</dbReference>
<dbReference type="Gene3D" id="3.40.120.10">
    <property type="entry name" value="Alpha-D-Glucose-1,6-Bisphosphate, subunit A, domain 3"/>
    <property type="match status" value="3"/>
</dbReference>
<keyword evidence="3 6" id="KW-0479">Metal-binding</keyword>
<dbReference type="EMBL" id="SRJF01000021">
    <property type="protein sequence ID" value="TGA72823.1"/>
    <property type="molecule type" value="Genomic_DNA"/>
</dbReference>
<evidence type="ECO:0000256" key="7">
    <source>
        <dbReference type="RuleBase" id="RU004326"/>
    </source>
</evidence>
<feature type="binding site" evidence="6">
    <location>
        <position position="246"/>
    </location>
    <ligand>
        <name>Mg(2+)</name>
        <dbReference type="ChEBI" id="CHEBI:18420"/>
    </ligand>
</feature>
<dbReference type="InterPro" id="IPR036900">
    <property type="entry name" value="A-D-PHexomutase_C_sf"/>
</dbReference>
<sequence length="451" mass="49079">MGKYFGTDGVRGIANRELTPELAFKLGRYGGYVLAHNEGEAHPKVLVGRDTRVSGEMLESALIAGLASIGAEVMRLGIISTPGVAYLTREMGAELGVMISASHNPVADNGIKFFGADGFKLSDEQENEIEALLDQENPELPRPVGKDIVHFSDYFEGAQKYLSYLKSTIDVDLEGLKIVLDGANGSTSALAPFLFGDLEADTETIGCSPDGYNINEACGSTHPEQLAEKVVETESDFGLAFDGDGDRLIAVDEKGNIIDGDQIMFIIGQSMHKNNELNNNMIVSTVMSNLGFYKTLEHECIASNKTKVGDRYVVEEMRRGNYNLGGEQSGHIVLMDYNTTGDGLLTGVQLASVIKMSGKPLSELAAQMKKYPQSLINVKVTDKHHVEENEDVKQVMSEVEDEMNGEGRILVRPSGTEPLVRVMVEAATDEDAQRYAQRIADVVEDKMGLDK</sequence>
<evidence type="ECO:0000256" key="2">
    <source>
        <dbReference type="ARBA" id="ARBA00022553"/>
    </source>
</evidence>
<dbReference type="InterPro" id="IPR016066">
    <property type="entry name" value="A-D-PHexomutase_CS"/>
</dbReference>
<evidence type="ECO:0000259" key="10">
    <source>
        <dbReference type="Pfam" id="PF02878"/>
    </source>
</evidence>
<dbReference type="SUPFAM" id="SSF53738">
    <property type="entry name" value="Phosphoglucomutase, first 3 domains"/>
    <property type="match status" value="3"/>
</dbReference>
<evidence type="ECO:0000256" key="6">
    <source>
        <dbReference type="HAMAP-Rule" id="MF_01554"/>
    </source>
</evidence>
<evidence type="ECO:0000259" key="11">
    <source>
        <dbReference type="Pfam" id="PF02879"/>
    </source>
</evidence>
<evidence type="ECO:0000313" key="14">
    <source>
        <dbReference type="Proteomes" id="UP000298482"/>
    </source>
</evidence>
<dbReference type="InterPro" id="IPR016055">
    <property type="entry name" value="A-D-PHexomutase_a/b/a-I/II/III"/>
</dbReference>
<evidence type="ECO:0000256" key="4">
    <source>
        <dbReference type="ARBA" id="ARBA00022842"/>
    </source>
</evidence>
<dbReference type="Pfam" id="PF02879">
    <property type="entry name" value="PGM_PMM_II"/>
    <property type="match status" value="1"/>
</dbReference>
<dbReference type="Pfam" id="PF00408">
    <property type="entry name" value="PGM_PMM_IV"/>
    <property type="match status" value="1"/>
</dbReference>
<evidence type="ECO:0000259" key="9">
    <source>
        <dbReference type="Pfam" id="PF00408"/>
    </source>
</evidence>
<dbReference type="SUPFAM" id="SSF55957">
    <property type="entry name" value="Phosphoglucomutase, C-terminal domain"/>
    <property type="match status" value="1"/>
</dbReference>
<dbReference type="NCBIfam" id="TIGR01455">
    <property type="entry name" value="glmM"/>
    <property type="match status" value="1"/>
</dbReference>
<dbReference type="PANTHER" id="PTHR42946">
    <property type="entry name" value="PHOSPHOHEXOSE MUTASE"/>
    <property type="match status" value="1"/>
</dbReference>
<dbReference type="NCBIfam" id="NF008139">
    <property type="entry name" value="PRK10887.1"/>
    <property type="match status" value="1"/>
</dbReference>
<feature type="binding site" evidence="6">
    <location>
        <position position="242"/>
    </location>
    <ligand>
        <name>Mg(2+)</name>
        <dbReference type="ChEBI" id="CHEBI:18420"/>
    </ligand>
</feature>
<proteinExistence type="inferred from homology"/>
<feature type="active site" description="Phosphoserine intermediate" evidence="6">
    <location>
        <position position="102"/>
    </location>
</feature>
<comment type="PTM">
    <text evidence="6">Activated by phosphorylation.</text>
</comment>